<evidence type="ECO:0000259" key="3">
    <source>
        <dbReference type="Pfam" id="PF12158"/>
    </source>
</evidence>
<evidence type="ECO:0000256" key="1">
    <source>
        <dbReference type="SAM" id="MobiDB-lite"/>
    </source>
</evidence>
<keyword evidence="2" id="KW-0812">Transmembrane</keyword>
<dbReference type="InterPro" id="IPR021994">
    <property type="entry name" value="DUF3592"/>
</dbReference>
<feature type="domain" description="DUF3592" evidence="3">
    <location>
        <begin position="120"/>
        <end position="202"/>
    </location>
</feature>
<feature type="compositionally biased region" description="Basic and acidic residues" evidence="1">
    <location>
        <begin position="46"/>
        <end position="68"/>
    </location>
</feature>
<keyword evidence="2" id="KW-1133">Transmembrane helix</keyword>
<sequence length="225" mass="25152">MLQRFAHNNRILQRSLLQQPNHTRTQVLTGFKRPLLIRSNSSQSEGSKEKGESKEEAKQSSDETKEEIPVQNQVLKYESSTLGKFGYASVILAALGGIGWTVYSYKKGVSSQDWEKRVATVENSNYFQWSSFRYGVSGLSYTYDVDGQSYRGTRMAVGSPFIKFEPVPFSIMLDTSALAPGRKIYVYVNPLNPKESTIEKGTDRGNCMTAIVFFGVLVFLGLTGI</sequence>
<evidence type="ECO:0000256" key="2">
    <source>
        <dbReference type="SAM" id="Phobius"/>
    </source>
</evidence>
<dbReference type="AlphaFoldDB" id="A0A2P6MUZ4"/>
<dbReference type="EMBL" id="MDYQ01000378">
    <property type="protein sequence ID" value="PRP75538.1"/>
    <property type="molecule type" value="Genomic_DNA"/>
</dbReference>
<proteinExistence type="predicted"/>
<feature type="transmembrane region" description="Helical" evidence="2">
    <location>
        <begin position="207"/>
        <end position="224"/>
    </location>
</feature>
<dbReference type="Pfam" id="PF12158">
    <property type="entry name" value="DUF3592"/>
    <property type="match status" value="1"/>
</dbReference>
<keyword evidence="2" id="KW-0472">Membrane</keyword>
<reference evidence="4 5" key="1">
    <citation type="journal article" date="2018" name="Genome Biol. Evol.">
        <title>Multiple Roots of Fruiting Body Formation in Amoebozoa.</title>
        <authorList>
            <person name="Hillmann F."/>
            <person name="Forbes G."/>
            <person name="Novohradska S."/>
            <person name="Ferling I."/>
            <person name="Riege K."/>
            <person name="Groth M."/>
            <person name="Westermann M."/>
            <person name="Marz M."/>
            <person name="Spaller T."/>
            <person name="Winckler T."/>
            <person name="Schaap P."/>
            <person name="Glockner G."/>
        </authorList>
    </citation>
    <scope>NUCLEOTIDE SEQUENCE [LARGE SCALE GENOMIC DNA]</scope>
    <source>
        <strain evidence="4 5">Jena</strain>
    </source>
</reference>
<feature type="transmembrane region" description="Helical" evidence="2">
    <location>
        <begin position="85"/>
        <end position="103"/>
    </location>
</feature>
<keyword evidence="5" id="KW-1185">Reference proteome</keyword>
<organism evidence="4 5">
    <name type="scientific">Planoprotostelium fungivorum</name>
    <dbReference type="NCBI Taxonomy" id="1890364"/>
    <lineage>
        <taxon>Eukaryota</taxon>
        <taxon>Amoebozoa</taxon>
        <taxon>Evosea</taxon>
        <taxon>Variosea</taxon>
        <taxon>Cavosteliida</taxon>
        <taxon>Cavosteliaceae</taxon>
        <taxon>Planoprotostelium</taxon>
    </lineage>
</organism>
<dbReference type="Proteomes" id="UP000241769">
    <property type="component" value="Unassembled WGS sequence"/>
</dbReference>
<evidence type="ECO:0000313" key="5">
    <source>
        <dbReference type="Proteomes" id="UP000241769"/>
    </source>
</evidence>
<gene>
    <name evidence="4" type="ORF">PROFUN_09024</name>
</gene>
<comment type="caution">
    <text evidence="4">The sequence shown here is derived from an EMBL/GenBank/DDBJ whole genome shotgun (WGS) entry which is preliminary data.</text>
</comment>
<name>A0A2P6MUZ4_9EUKA</name>
<feature type="region of interest" description="Disordered" evidence="1">
    <location>
        <begin position="36"/>
        <end position="68"/>
    </location>
</feature>
<accession>A0A2P6MUZ4</accession>
<evidence type="ECO:0000313" key="4">
    <source>
        <dbReference type="EMBL" id="PRP75538.1"/>
    </source>
</evidence>
<protein>
    <recommendedName>
        <fullName evidence="3">DUF3592 domain-containing protein</fullName>
    </recommendedName>
</protein>
<dbReference type="InParanoid" id="A0A2P6MUZ4"/>